<dbReference type="PRINTS" id="PR00028">
    <property type="entry name" value="POUDOMAIN"/>
</dbReference>
<dbReference type="Pfam" id="PF00046">
    <property type="entry name" value="Homeodomain"/>
    <property type="match status" value="1"/>
</dbReference>
<dbReference type="Gene3D" id="1.10.260.40">
    <property type="entry name" value="lambda repressor-like DNA-binding domains"/>
    <property type="match status" value="1"/>
</dbReference>
<organism evidence="11">
    <name type="scientific">Pundamilia nyererei</name>
    <dbReference type="NCBI Taxonomy" id="303518"/>
    <lineage>
        <taxon>Eukaryota</taxon>
        <taxon>Metazoa</taxon>
        <taxon>Chordata</taxon>
        <taxon>Craniata</taxon>
        <taxon>Vertebrata</taxon>
        <taxon>Euteleostomi</taxon>
        <taxon>Actinopterygii</taxon>
        <taxon>Neopterygii</taxon>
        <taxon>Teleostei</taxon>
        <taxon>Neoteleostei</taxon>
        <taxon>Acanthomorphata</taxon>
        <taxon>Ovalentaria</taxon>
        <taxon>Cichlomorphae</taxon>
        <taxon>Cichliformes</taxon>
        <taxon>Cichlidae</taxon>
        <taxon>African cichlids</taxon>
        <taxon>Pseudocrenilabrinae</taxon>
        <taxon>Haplochromini</taxon>
        <taxon>Pundamilia</taxon>
    </lineage>
</organism>
<evidence type="ECO:0000256" key="7">
    <source>
        <dbReference type="RuleBase" id="RU361194"/>
    </source>
</evidence>
<dbReference type="GO" id="GO:0000981">
    <property type="term" value="F:DNA-binding transcription factor activity, RNA polymerase II-specific"/>
    <property type="evidence" value="ECO:0007669"/>
    <property type="project" value="InterPro"/>
</dbReference>
<protein>
    <recommendedName>
        <fullName evidence="7">POU domain protein</fullName>
    </recommendedName>
</protein>
<dbReference type="GO" id="GO:0000978">
    <property type="term" value="F:RNA polymerase II cis-regulatory region sequence-specific DNA binding"/>
    <property type="evidence" value="ECO:0007669"/>
    <property type="project" value="TreeGrafter"/>
</dbReference>
<evidence type="ECO:0000259" key="10">
    <source>
        <dbReference type="PROSITE" id="PS51179"/>
    </source>
</evidence>
<dbReference type="PROSITE" id="PS00027">
    <property type="entry name" value="HOMEOBOX_1"/>
    <property type="match status" value="1"/>
</dbReference>
<feature type="DNA-binding region" description="Homeobox" evidence="5">
    <location>
        <begin position="52"/>
        <end position="111"/>
    </location>
</feature>
<name>A0A3B4GSI8_9CICH</name>
<dbReference type="InterPro" id="IPR050255">
    <property type="entry name" value="POU_domain_TF"/>
</dbReference>
<keyword evidence="2 5" id="KW-0238">DNA-binding</keyword>
<dbReference type="SUPFAM" id="SSF47413">
    <property type="entry name" value="lambda repressor-like DNA-binding domains"/>
    <property type="match status" value="1"/>
</dbReference>
<evidence type="ECO:0000256" key="3">
    <source>
        <dbReference type="ARBA" id="ARBA00023155"/>
    </source>
</evidence>
<comment type="subcellular location">
    <subcellularLocation>
        <location evidence="1 5 6">Nucleus</location>
    </subcellularLocation>
</comment>
<feature type="domain" description="POU-specific" evidence="10">
    <location>
        <begin position="1"/>
        <end position="42"/>
    </location>
</feature>
<feature type="compositionally biased region" description="Low complexity" evidence="8">
    <location>
        <begin position="112"/>
        <end position="126"/>
    </location>
</feature>
<evidence type="ECO:0000313" key="11">
    <source>
        <dbReference type="Ensembl" id="ENSPNYP00000025119.1"/>
    </source>
</evidence>
<dbReference type="PANTHER" id="PTHR11636">
    <property type="entry name" value="POU DOMAIN"/>
    <property type="match status" value="1"/>
</dbReference>
<sequence>MGKLYGNDFSQTTISRFEALNLSFKNMCKLKPLLEKWLSDAGTKYFGLPGRRRKKRTSIETNVRIILERNFSTNQKPTSEEILLMAEQLNMEKEVIRVWFCNRRQKEKRINPSSSTTPPLPSQTSPVMTHKAPCYSPHMVQSALYDFLMPYGCMFHSPPTLSRPPREIKVKVLTVWSRI</sequence>
<dbReference type="InterPro" id="IPR017970">
    <property type="entry name" value="Homeobox_CS"/>
</dbReference>
<evidence type="ECO:0000256" key="2">
    <source>
        <dbReference type="ARBA" id="ARBA00023125"/>
    </source>
</evidence>
<dbReference type="PANTHER" id="PTHR11636:SF46">
    <property type="entry name" value="POU DOMAIN, CLASS 2, TRANSCRIPTION FACTOR 2"/>
    <property type="match status" value="1"/>
</dbReference>
<dbReference type="PROSITE" id="PS00465">
    <property type="entry name" value="POU_2"/>
    <property type="match status" value="1"/>
</dbReference>
<dbReference type="SMART" id="SM00352">
    <property type="entry name" value="POU"/>
    <property type="match status" value="1"/>
</dbReference>
<dbReference type="Ensembl" id="ENSPNYT00000025735.1">
    <property type="protein sequence ID" value="ENSPNYP00000025119.1"/>
    <property type="gene ID" value="ENSPNYG00000018950.1"/>
</dbReference>
<dbReference type="AlphaFoldDB" id="A0A3B4GSI8"/>
<dbReference type="InterPro" id="IPR001356">
    <property type="entry name" value="HD"/>
</dbReference>
<dbReference type="PROSITE" id="PS50071">
    <property type="entry name" value="HOMEOBOX_2"/>
    <property type="match status" value="1"/>
</dbReference>
<dbReference type="PROSITE" id="PS51179">
    <property type="entry name" value="POU_3"/>
    <property type="match status" value="1"/>
</dbReference>
<proteinExistence type="inferred from homology"/>
<dbReference type="InterPro" id="IPR010982">
    <property type="entry name" value="Lambda_DNA-bd_dom_sf"/>
</dbReference>
<evidence type="ECO:0000256" key="4">
    <source>
        <dbReference type="ARBA" id="ARBA00023242"/>
    </source>
</evidence>
<dbReference type="InterPro" id="IPR013847">
    <property type="entry name" value="POU"/>
</dbReference>
<dbReference type="CDD" id="cd00086">
    <property type="entry name" value="homeodomain"/>
    <property type="match status" value="1"/>
</dbReference>
<keyword evidence="7" id="KW-0804">Transcription</keyword>
<keyword evidence="4 5" id="KW-0539">Nucleus</keyword>
<dbReference type="SMART" id="SM00389">
    <property type="entry name" value="HOX"/>
    <property type="match status" value="1"/>
</dbReference>
<evidence type="ECO:0000256" key="6">
    <source>
        <dbReference type="RuleBase" id="RU000682"/>
    </source>
</evidence>
<evidence type="ECO:0000256" key="5">
    <source>
        <dbReference type="PROSITE-ProRule" id="PRU00108"/>
    </source>
</evidence>
<dbReference type="GO" id="GO:0005634">
    <property type="term" value="C:nucleus"/>
    <property type="evidence" value="ECO:0007669"/>
    <property type="project" value="UniProtKB-SubCell"/>
</dbReference>
<dbReference type="InterPro" id="IPR009057">
    <property type="entry name" value="Homeodomain-like_sf"/>
</dbReference>
<keyword evidence="3 5" id="KW-0371">Homeobox</keyword>
<evidence type="ECO:0000256" key="1">
    <source>
        <dbReference type="ARBA" id="ARBA00004123"/>
    </source>
</evidence>
<dbReference type="SUPFAM" id="SSF46689">
    <property type="entry name" value="Homeodomain-like"/>
    <property type="match status" value="1"/>
</dbReference>
<reference evidence="11" key="1">
    <citation type="submission" date="2023-09" db="UniProtKB">
        <authorList>
            <consortium name="Ensembl"/>
        </authorList>
    </citation>
    <scope>IDENTIFICATION</scope>
</reference>
<dbReference type="InterPro" id="IPR000327">
    <property type="entry name" value="POU_dom"/>
</dbReference>
<evidence type="ECO:0000259" key="9">
    <source>
        <dbReference type="PROSITE" id="PS50071"/>
    </source>
</evidence>
<comment type="similarity">
    <text evidence="7">Belongs to the POU transcription factor family.</text>
</comment>
<feature type="domain" description="Homeobox" evidence="9">
    <location>
        <begin position="50"/>
        <end position="110"/>
    </location>
</feature>
<evidence type="ECO:0000256" key="8">
    <source>
        <dbReference type="SAM" id="MobiDB-lite"/>
    </source>
</evidence>
<accession>A0A3B4GSI8</accession>
<dbReference type="Pfam" id="PF00157">
    <property type="entry name" value="Pou"/>
    <property type="match status" value="1"/>
</dbReference>
<dbReference type="GeneTree" id="ENSGT00940000160115"/>
<feature type="region of interest" description="Disordered" evidence="8">
    <location>
        <begin position="109"/>
        <end position="128"/>
    </location>
</feature>
<dbReference type="Gene3D" id="1.10.10.60">
    <property type="entry name" value="Homeodomain-like"/>
    <property type="match status" value="1"/>
</dbReference>